<evidence type="ECO:0000313" key="3">
    <source>
        <dbReference type="Proteomes" id="UP000295733"/>
    </source>
</evidence>
<feature type="transmembrane region" description="Helical" evidence="1">
    <location>
        <begin position="40"/>
        <end position="62"/>
    </location>
</feature>
<proteinExistence type="predicted"/>
<gene>
    <name evidence="2" type="ORF">EV656_102438</name>
</gene>
<feature type="transmembrane region" description="Helical" evidence="1">
    <location>
        <begin position="7"/>
        <end position="28"/>
    </location>
</feature>
<evidence type="ECO:0000256" key="1">
    <source>
        <dbReference type="SAM" id="Phobius"/>
    </source>
</evidence>
<sequence length="94" mass="10205">MRFIRKLLGLVIALGFLFFGLASFFGFYEQSLATGNRDDLYAGIFMGGLLCFCGLLLLVVVLRKPRKPADPAAAAATIWAVGMTSDFDDFDGSD</sequence>
<dbReference type="Proteomes" id="UP000295733">
    <property type="component" value="Unassembled WGS sequence"/>
</dbReference>
<keyword evidence="1" id="KW-1133">Transmembrane helix</keyword>
<keyword evidence="1" id="KW-0472">Membrane</keyword>
<comment type="caution">
    <text evidence="2">The sequence shown here is derived from an EMBL/GenBank/DDBJ whole genome shotgun (WGS) entry which is preliminary data.</text>
</comment>
<protein>
    <submittedName>
        <fullName evidence="2">Uncharacterized protein</fullName>
    </submittedName>
</protein>
<keyword evidence="3" id="KW-1185">Reference proteome</keyword>
<keyword evidence="1" id="KW-0812">Transmembrane</keyword>
<accession>A0A4R2NWC8</accession>
<dbReference type="AlphaFoldDB" id="A0A4R2NWC8"/>
<evidence type="ECO:0000313" key="2">
    <source>
        <dbReference type="EMBL" id="TCP26469.1"/>
    </source>
</evidence>
<name>A0A4R2NWC8_RHOAD</name>
<reference evidence="2 3" key="1">
    <citation type="submission" date="2019-03" db="EMBL/GenBank/DDBJ databases">
        <title>Genomic Encyclopedia of Type Strains, Phase IV (KMG-IV): sequencing the most valuable type-strain genomes for metagenomic binning, comparative biology and taxonomic classification.</title>
        <authorList>
            <person name="Goeker M."/>
        </authorList>
    </citation>
    <scope>NUCLEOTIDE SEQUENCE [LARGE SCALE GENOMIC DNA]</scope>
    <source>
        <strain evidence="2 3">DSM 2781</strain>
    </source>
</reference>
<organism evidence="2 3">
    <name type="scientific">Rhodovulum adriaticum</name>
    <name type="common">Rhodopseudomonas adriatica</name>
    <dbReference type="NCBI Taxonomy" id="35804"/>
    <lineage>
        <taxon>Bacteria</taxon>
        <taxon>Pseudomonadati</taxon>
        <taxon>Pseudomonadota</taxon>
        <taxon>Alphaproteobacteria</taxon>
        <taxon>Rhodobacterales</taxon>
        <taxon>Paracoccaceae</taxon>
        <taxon>Rhodovulum</taxon>
    </lineage>
</organism>
<dbReference type="RefSeq" id="WP_132600577.1">
    <property type="nucleotide sequence ID" value="NZ_NRRP01000027.1"/>
</dbReference>
<dbReference type="EMBL" id="SLXL01000002">
    <property type="protein sequence ID" value="TCP26469.1"/>
    <property type="molecule type" value="Genomic_DNA"/>
</dbReference>